<dbReference type="InterPro" id="IPR036098">
    <property type="entry name" value="Thymidylate_synthase_ThyX_sf"/>
</dbReference>
<evidence type="ECO:0000313" key="3">
    <source>
        <dbReference type="EMBL" id="AOV60826.1"/>
    </source>
</evidence>
<dbReference type="GO" id="GO:0050797">
    <property type="term" value="F:thymidylate synthase (FAD) activity"/>
    <property type="evidence" value="ECO:0007669"/>
    <property type="project" value="InterPro"/>
</dbReference>
<dbReference type="SUPFAM" id="SSF69796">
    <property type="entry name" value="Thymidylate synthase-complementing protein Thy1"/>
    <property type="match status" value="1"/>
</dbReference>
<organism evidence="1 5">
    <name type="scientific">Synechococcus phage S-CAM9</name>
    <dbReference type="NCBI Taxonomy" id="1883369"/>
    <lineage>
        <taxon>Viruses</taxon>
        <taxon>Duplodnaviria</taxon>
        <taxon>Heunggongvirae</taxon>
        <taxon>Uroviricota</taxon>
        <taxon>Caudoviricetes</taxon>
        <taxon>Pantevenvirales</taxon>
        <taxon>Kyanoviridae</taxon>
        <taxon>Kanaloavirus</taxon>
        <taxon>Kanaloavirus scam9</taxon>
    </lineage>
</organism>
<dbReference type="GeneID" id="30307808"/>
<dbReference type="GO" id="GO:0032259">
    <property type="term" value="P:methylation"/>
    <property type="evidence" value="ECO:0007669"/>
    <property type="project" value="UniProtKB-KW"/>
</dbReference>
<dbReference type="EMBL" id="KU686204">
    <property type="protein sequence ID" value="AOV60369.1"/>
    <property type="molecule type" value="Genomic_DNA"/>
</dbReference>
<dbReference type="Pfam" id="PF02511">
    <property type="entry name" value="Thy1"/>
    <property type="match status" value="1"/>
</dbReference>
<dbReference type="PANTHER" id="PTHR34934:SF1">
    <property type="entry name" value="FLAVIN-DEPENDENT THYMIDYLATE SYNTHASE"/>
    <property type="match status" value="1"/>
</dbReference>
<dbReference type="Proteomes" id="UP000240393">
    <property type="component" value="Segment"/>
</dbReference>
<protein>
    <submittedName>
        <fullName evidence="1">Thymidylate synthase</fullName>
        <ecNumber evidence="1">2.1.1.-</ecNumber>
    </submittedName>
</protein>
<dbReference type="Gene3D" id="1.20.5.3070">
    <property type="match status" value="1"/>
</dbReference>
<keyword evidence="1" id="KW-0489">Methyltransferase</keyword>
<dbReference type="EMBL" id="KU686205">
    <property type="protein sequence ID" value="AOV60597.1"/>
    <property type="molecule type" value="Genomic_DNA"/>
</dbReference>
<evidence type="ECO:0000313" key="1">
    <source>
        <dbReference type="EMBL" id="AOV60369.1"/>
    </source>
</evidence>
<dbReference type="Proteomes" id="UP000202784">
    <property type="component" value="Segment"/>
</dbReference>
<dbReference type="CDD" id="cd20175">
    <property type="entry name" value="ThyX"/>
    <property type="match status" value="1"/>
</dbReference>
<dbReference type="GO" id="GO:0050660">
    <property type="term" value="F:flavin adenine dinucleotide binding"/>
    <property type="evidence" value="ECO:0007669"/>
    <property type="project" value="InterPro"/>
</dbReference>
<evidence type="ECO:0000313" key="5">
    <source>
        <dbReference type="Proteomes" id="UP000240393"/>
    </source>
</evidence>
<dbReference type="InterPro" id="IPR003669">
    <property type="entry name" value="Thymidylate_synthase_ThyX"/>
</dbReference>
<dbReference type="OrthoDB" id="8223at10239"/>
<dbReference type="EMBL" id="KU686206">
    <property type="protein sequence ID" value="AOV60826.1"/>
    <property type="molecule type" value="Genomic_DNA"/>
</dbReference>
<dbReference type="KEGG" id="vg:30307808"/>
<dbReference type="PANTHER" id="PTHR34934">
    <property type="entry name" value="FLAVIN-DEPENDENT THYMIDYLATE SYNTHASE"/>
    <property type="match status" value="1"/>
</dbReference>
<evidence type="ECO:0000313" key="2">
    <source>
        <dbReference type="EMBL" id="AOV60597.1"/>
    </source>
</evidence>
<reference evidence="4 5" key="1">
    <citation type="journal article" date="2016" name="Virology">
        <title>The genomic content and context of auxiliary metabolic genes in marine cyanomyoviruses.</title>
        <authorList>
            <person name="Crummett L.T."/>
            <person name="Puxty R.J."/>
            <person name="Weihe C."/>
            <person name="Marston M.F."/>
            <person name="Martiny J.B."/>
        </authorList>
    </citation>
    <scope>NUCLEOTIDE SEQUENCE [LARGE SCALE GENOMIC DNA]</scope>
    <source>
        <strain evidence="1">0808SB05</strain>
        <strain evidence="2">0908SB82</strain>
        <strain evidence="3">1109NB16</strain>
    </source>
</reference>
<dbReference type="GO" id="GO:0006231">
    <property type="term" value="P:dTMP biosynthetic process"/>
    <property type="evidence" value="ECO:0007669"/>
    <property type="project" value="InterPro"/>
</dbReference>
<accession>A0A1D8KNY5</accession>
<proteinExistence type="predicted"/>
<gene>
    <name evidence="3" type="ORF">N161109_223</name>
    <name evidence="1" type="ORF">S050808_222</name>
    <name evidence="2" type="ORF">S820908_222</name>
</gene>
<dbReference type="EC" id="2.1.1.-" evidence="1"/>
<keyword evidence="1" id="KW-0808">Transferase</keyword>
<name>A0A1D8KNY5_9CAUD</name>
<sequence length="211" mass="24320">MTVKLISVTPDAEKTMGYVARVSNPNNQDNPKVAGLLGYCIKHEHWSVFEQSFMTLEIETTRAIAAQILRHRSFTFQEFSQRYADSSMLADEIPLFDLRRQDTKNRQNSIDDVDPFVQQELEITIKRHFESAMDIYKQMLDLGIAKECARFVLPLATPTKIYMTGSCRSWIHYINLRSAHGTQKEHMDIANACKEVFVQQFPIVAEALEWA</sequence>
<evidence type="ECO:0000313" key="4">
    <source>
        <dbReference type="Proteomes" id="UP000202784"/>
    </source>
</evidence>
<dbReference type="PROSITE" id="PS51331">
    <property type="entry name" value="THYX"/>
    <property type="match status" value="1"/>
</dbReference>
<dbReference type="GO" id="GO:0070402">
    <property type="term" value="F:NADPH binding"/>
    <property type="evidence" value="ECO:0007669"/>
    <property type="project" value="TreeGrafter"/>
</dbReference>
<keyword evidence="4" id="KW-1185">Reference proteome</keyword>
<dbReference type="Proteomes" id="UP000241903">
    <property type="component" value="Segment"/>
</dbReference>
<dbReference type="Gene3D" id="3.30.1360.170">
    <property type="match status" value="1"/>
</dbReference>
<dbReference type="NCBIfam" id="TIGR02170">
    <property type="entry name" value="thyX"/>
    <property type="match status" value="1"/>
</dbReference>
<dbReference type="RefSeq" id="YP_009322658.1">
    <property type="nucleotide sequence ID" value="NC_031922.1"/>
</dbReference>
<dbReference type="GO" id="GO:0004799">
    <property type="term" value="F:thymidylate synthase activity"/>
    <property type="evidence" value="ECO:0007669"/>
    <property type="project" value="TreeGrafter"/>
</dbReference>